<protein>
    <submittedName>
        <fullName evidence="3">MerR family transcriptional regulator</fullName>
    </submittedName>
</protein>
<dbReference type="SUPFAM" id="SSF55136">
    <property type="entry name" value="Probable bacterial effector-binding domain"/>
    <property type="match status" value="1"/>
</dbReference>
<dbReference type="InterPro" id="IPR047057">
    <property type="entry name" value="MerR_fam"/>
</dbReference>
<evidence type="ECO:0000313" key="4">
    <source>
        <dbReference type="Proteomes" id="UP000462055"/>
    </source>
</evidence>
<keyword evidence="1" id="KW-0238">DNA-binding</keyword>
<dbReference type="SUPFAM" id="SSF46955">
    <property type="entry name" value="Putative DNA-binding domain"/>
    <property type="match status" value="1"/>
</dbReference>
<evidence type="ECO:0000259" key="2">
    <source>
        <dbReference type="PROSITE" id="PS50937"/>
    </source>
</evidence>
<reference evidence="3" key="1">
    <citation type="submission" date="2019-12" db="EMBL/GenBank/DDBJ databases">
        <title>Actinomadura physcomitrii sp. nov., a novel actinomycete isolated from moss [Physcomitrium sphaericum (Ludw) Fuernr].</title>
        <authorList>
            <person name="Zhuang X."/>
        </authorList>
    </citation>
    <scope>NUCLEOTIDE SEQUENCE [LARGE SCALE GENOMIC DNA]</scope>
    <source>
        <strain evidence="3">LD22</strain>
    </source>
</reference>
<dbReference type="EMBL" id="WBMS02000002">
    <property type="protein sequence ID" value="MVZ99307.1"/>
    <property type="molecule type" value="Genomic_DNA"/>
</dbReference>
<dbReference type="GO" id="GO:0003677">
    <property type="term" value="F:DNA binding"/>
    <property type="evidence" value="ECO:0007669"/>
    <property type="project" value="UniProtKB-KW"/>
</dbReference>
<dbReference type="RefSeq" id="WP_151590990.1">
    <property type="nucleotide sequence ID" value="NZ_WBMS02000002.1"/>
</dbReference>
<dbReference type="CDD" id="cd01107">
    <property type="entry name" value="HTH_BmrR"/>
    <property type="match status" value="1"/>
</dbReference>
<dbReference type="InterPro" id="IPR009061">
    <property type="entry name" value="DNA-bd_dom_put_sf"/>
</dbReference>
<dbReference type="Pfam" id="PF13411">
    <property type="entry name" value="MerR_1"/>
    <property type="match status" value="1"/>
</dbReference>
<dbReference type="AlphaFoldDB" id="A0A6I4M095"/>
<dbReference type="Gene3D" id="3.20.80.10">
    <property type="entry name" value="Regulatory factor, effector binding domain"/>
    <property type="match status" value="1"/>
</dbReference>
<sequence>MSNDLLPIGRFARLCRLSVKQLRHYDDLGLLAPAWVDPSSGYRYYRPEQARDALMIGMLRELDVPLPAVARVLAGQGAAALRDARDRLEADVARRRRALRLLDRVLADGLPETVVSVVEEPARRVRVASEAATPASIAAATGACVARLLAAAEGPPSLVGLFPLDMADEFEVRVALESPSGEDVLPGGPFAQALHTGPYEEIALTVHGVLAWFGDRAHAPAGPVREVYLNDPGSTPPERLETRVLIRLEDVR</sequence>
<dbReference type="InterPro" id="IPR011256">
    <property type="entry name" value="Reg_factor_effector_dom_sf"/>
</dbReference>
<dbReference type="Pfam" id="PF06445">
    <property type="entry name" value="GyrI-like"/>
    <property type="match status" value="1"/>
</dbReference>
<dbReference type="Proteomes" id="UP000462055">
    <property type="component" value="Unassembled WGS sequence"/>
</dbReference>
<name>A0A6I4M095_9ACTN</name>
<dbReference type="PROSITE" id="PS50937">
    <property type="entry name" value="HTH_MERR_2"/>
    <property type="match status" value="1"/>
</dbReference>
<evidence type="ECO:0000313" key="3">
    <source>
        <dbReference type="EMBL" id="MVZ99307.1"/>
    </source>
</evidence>
<keyword evidence="4" id="KW-1185">Reference proteome</keyword>
<dbReference type="PANTHER" id="PTHR30204:SF97">
    <property type="entry name" value="MERR FAMILY REGULATORY PROTEIN"/>
    <property type="match status" value="1"/>
</dbReference>
<dbReference type="SMART" id="SM00422">
    <property type="entry name" value="HTH_MERR"/>
    <property type="match status" value="1"/>
</dbReference>
<dbReference type="PANTHER" id="PTHR30204">
    <property type="entry name" value="REDOX-CYCLING DRUG-SENSING TRANSCRIPTIONAL ACTIVATOR SOXR"/>
    <property type="match status" value="1"/>
</dbReference>
<gene>
    <name evidence="3" type="ORF">F8568_002670</name>
</gene>
<proteinExistence type="predicted"/>
<comment type="caution">
    <text evidence="3">The sequence shown here is derived from an EMBL/GenBank/DDBJ whole genome shotgun (WGS) entry which is preliminary data.</text>
</comment>
<dbReference type="InterPro" id="IPR029442">
    <property type="entry name" value="GyrI-like"/>
</dbReference>
<dbReference type="GO" id="GO:0003700">
    <property type="term" value="F:DNA-binding transcription factor activity"/>
    <property type="evidence" value="ECO:0007669"/>
    <property type="project" value="InterPro"/>
</dbReference>
<dbReference type="Gene3D" id="1.10.1660.10">
    <property type="match status" value="1"/>
</dbReference>
<accession>A0A6I4M095</accession>
<dbReference type="PROSITE" id="PS00552">
    <property type="entry name" value="HTH_MERR_1"/>
    <property type="match status" value="1"/>
</dbReference>
<feature type="domain" description="HTH merR-type" evidence="2">
    <location>
        <begin position="5"/>
        <end position="75"/>
    </location>
</feature>
<evidence type="ECO:0000256" key="1">
    <source>
        <dbReference type="ARBA" id="ARBA00023125"/>
    </source>
</evidence>
<dbReference type="InterPro" id="IPR000551">
    <property type="entry name" value="MerR-type_HTH_dom"/>
</dbReference>
<dbReference type="InterPro" id="IPR010499">
    <property type="entry name" value="AraC_E-bd"/>
</dbReference>
<organism evidence="3 4">
    <name type="scientific">Actinomadura physcomitrii</name>
    <dbReference type="NCBI Taxonomy" id="2650748"/>
    <lineage>
        <taxon>Bacteria</taxon>
        <taxon>Bacillati</taxon>
        <taxon>Actinomycetota</taxon>
        <taxon>Actinomycetes</taxon>
        <taxon>Streptosporangiales</taxon>
        <taxon>Thermomonosporaceae</taxon>
        <taxon>Actinomadura</taxon>
    </lineage>
</organism>
<dbReference type="SMART" id="SM00871">
    <property type="entry name" value="AraC_E_bind"/>
    <property type="match status" value="1"/>
</dbReference>